<dbReference type="RefSeq" id="WP_121193982.1">
    <property type="nucleotide sequence ID" value="NZ_RBWV01000013.1"/>
</dbReference>
<dbReference type="Proteomes" id="UP000281955">
    <property type="component" value="Unassembled WGS sequence"/>
</dbReference>
<keyword evidence="5" id="KW-1185">Reference proteome</keyword>
<evidence type="ECO:0000256" key="1">
    <source>
        <dbReference type="SAM" id="MobiDB-lite"/>
    </source>
</evidence>
<dbReference type="EMBL" id="RBWV01000013">
    <property type="protein sequence ID" value="RKS72432.1"/>
    <property type="molecule type" value="Genomic_DNA"/>
</dbReference>
<dbReference type="PROSITE" id="PS51318">
    <property type="entry name" value="TAT"/>
    <property type="match status" value="1"/>
</dbReference>
<dbReference type="InterPro" id="IPR038081">
    <property type="entry name" value="CalX-like_sf"/>
</dbReference>
<dbReference type="OrthoDB" id="6646510at2"/>
<comment type="caution">
    <text evidence="4">The sequence shown here is derived from an EMBL/GenBank/DDBJ whole genome shotgun (WGS) entry which is preliminary data.</text>
</comment>
<dbReference type="InterPro" id="IPR041127">
    <property type="entry name" value="PET_hydrolase/cutinase-like"/>
</dbReference>
<dbReference type="Pfam" id="PF12740">
    <property type="entry name" value="PETase"/>
    <property type="match status" value="1"/>
</dbReference>
<sequence>MTWTAPVRRRAVVGALSAGLMVASATAALNLPASAAEASAAPAASARFSVAATAGGYRVTLHLDSALEARDALPEVAVDGTVIGTASVSADGRTVSAVTSDASVASASSAEVAYDGVVPSAAGARAKMRTVAPAAPAPLTSAAVLADDPATPGPYVVSRADYDFGDTATTLPGLGGRYNELRGAVYLPTGATGKRPVVIFLHGRHSACYNPTTLKSDNSIWPCAPGFQPINSYLGYTEQANALASHGYVVVSISADGINAQDAPYTDDAGTAARGQLVLQTLDLLDRWNDGKGDKKQRAALTGRLDLTTVGLMGHSRGGEGVVEAALQNAALHHPYGIKAVFPLAPIDFARETLPDVPMAVMLPYCDGDVSNQQGQHYYDDSRYAHADDVLRSSLMVMGADHNFFNTEWTPGVSTAPSNDDWSAADDSVCGTASPTSQRLAPAAQRAVGTAYIDGFFRMVLGGEKQFLPLFDGSGSTVRSTGSAAVYTEAQQPGSQRLDVAPLEAAASNVKVSGFATGAYCASSSVRVTQGSGTTPCFTLPQTSRSPHFTPASYAGWVPISPVLKTVWTDASVPASVRATLPAGSFDVSRFSALTFRAALEENQTGPADMDVTVVDGRGTTQSVSVSSVSPALTPFPASTNTPNGLALLPKTWMRTVRIPLSSLTSLDLHDVREVRLTPRSATGGAYLSDLAFDTPGVGAGGPSTLPQLSIADASVDEGNAPGYAAMTISLSDKLKAPASAWLSVVTGTTQLEAQAIPVQFPVGARSVTVQVPLLGNTTPEATPVSVNKIGVSAPKGVLLDDEFAALTIRDDDAVVAP</sequence>
<gene>
    <name evidence="4" type="ORF">CLV35_2676</name>
</gene>
<proteinExistence type="predicted"/>
<dbReference type="Gene3D" id="3.40.50.1820">
    <property type="entry name" value="alpha/beta hydrolase"/>
    <property type="match status" value="1"/>
</dbReference>
<evidence type="ECO:0000256" key="2">
    <source>
        <dbReference type="SAM" id="SignalP"/>
    </source>
</evidence>
<reference evidence="4 5" key="1">
    <citation type="submission" date="2018-10" db="EMBL/GenBank/DDBJ databases">
        <title>Genomic Encyclopedia of Archaeal and Bacterial Type Strains, Phase II (KMG-II): from individual species to whole genera.</title>
        <authorList>
            <person name="Goeker M."/>
        </authorList>
    </citation>
    <scope>NUCLEOTIDE SEQUENCE [LARGE SCALE GENOMIC DNA]</scope>
    <source>
        <strain evidence="4 5">RP-AC37</strain>
    </source>
</reference>
<evidence type="ECO:0000313" key="5">
    <source>
        <dbReference type="Proteomes" id="UP000281955"/>
    </source>
</evidence>
<dbReference type="PANTHER" id="PTHR33428">
    <property type="entry name" value="CHLOROPHYLLASE-2, CHLOROPLASTIC"/>
    <property type="match status" value="1"/>
</dbReference>
<feature type="domain" description="PET hydrolase/cutinase-like" evidence="3">
    <location>
        <begin position="208"/>
        <end position="407"/>
    </location>
</feature>
<dbReference type="SUPFAM" id="SSF53474">
    <property type="entry name" value="alpha/beta-Hydrolases"/>
    <property type="match status" value="1"/>
</dbReference>
<dbReference type="AlphaFoldDB" id="A0A420XMG4"/>
<evidence type="ECO:0000313" key="4">
    <source>
        <dbReference type="EMBL" id="RKS72432.1"/>
    </source>
</evidence>
<feature type="signal peptide" evidence="2">
    <location>
        <begin position="1"/>
        <end position="35"/>
    </location>
</feature>
<dbReference type="InParanoid" id="A0A420XMG4"/>
<keyword evidence="2" id="KW-0732">Signal</keyword>
<organism evidence="4 5">
    <name type="scientific">Motilibacter peucedani</name>
    <dbReference type="NCBI Taxonomy" id="598650"/>
    <lineage>
        <taxon>Bacteria</taxon>
        <taxon>Bacillati</taxon>
        <taxon>Actinomycetota</taxon>
        <taxon>Actinomycetes</taxon>
        <taxon>Motilibacterales</taxon>
        <taxon>Motilibacteraceae</taxon>
        <taxon>Motilibacter</taxon>
    </lineage>
</organism>
<evidence type="ECO:0000259" key="3">
    <source>
        <dbReference type="Pfam" id="PF12740"/>
    </source>
</evidence>
<protein>
    <recommendedName>
        <fullName evidence="3">PET hydrolase/cutinase-like domain-containing protein</fullName>
    </recommendedName>
</protein>
<dbReference type="SUPFAM" id="SSF141072">
    <property type="entry name" value="CalX-like"/>
    <property type="match status" value="1"/>
</dbReference>
<feature type="chain" id="PRO_5018973679" description="PET hydrolase/cutinase-like domain-containing protein" evidence="2">
    <location>
        <begin position="36"/>
        <end position="818"/>
    </location>
</feature>
<dbReference type="InterPro" id="IPR006311">
    <property type="entry name" value="TAT_signal"/>
</dbReference>
<name>A0A420XMG4_9ACTN</name>
<dbReference type="InterPro" id="IPR029058">
    <property type="entry name" value="AB_hydrolase_fold"/>
</dbReference>
<feature type="region of interest" description="Disordered" evidence="1">
    <location>
        <begin position="416"/>
        <end position="435"/>
    </location>
</feature>
<accession>A0A420XMG4</accession>
<dbReference type="PANTHER" id="PTHR33428:SF14">
    <property type="entry name" value="CARBOXYLESTERASE TYPE B DOMAIN-CONTAINING PROTEIN"/>
    <property type="match status" value="1"/>
</dbReference>